<accession>A0A1W2G990</accession>
<dbReference type="STRING" id="692418.SAMN04488029_1268"/>
<dbReference type="Proteomes" id="UP000192472">
    <property type="component" value="Unassembled WGS sequence"/>
</dbReference>
<protein>
    <submittedName>
        <fullName evidence="2">Uncharacterized protein</fullName>
    </submittedName>
</protein>
<dbReference type="EMBL" id="FWYF01000001">
    <property type="protein sequence ID" value="SMD32908.1"/>
    <property type="molecule type" value="Genomic_DNA"/>
</dbReference>
<keyword evidence="3" id="KW-1185">Reference proteome</keyword>
<feature type="signal peptide" evidence="1">
    <location>
        <begin position="1"/>
        <end position="20"/>
    </location>
</feature>
<sequence length="142" mass="16078">MMKKISTLILGLILTLSLNAQSINSEQLAGTWKVINGTTTSELPAEVGRMMLLMLDGFDTSTWSFNSDGTFNIKFKENLSPIMEEMKFLDNKLWKIDEPTKQIRIGTKSDNYGHLVMTNQLQGDNLKVVFSDTPIYLLLEKQ</sequence>
<gene>
    <name evidence="2" type="ORF">SAMN04488029_1268</name>
</gene>
<dbReference type="RefSeq" id="WP_084371542.1">
    <property type="nucleotide sequence ID" value="NZ_FWYF01000001.1"/>
</dbReference>
<evidence type="ECO:0000256" key="1">
    <source>
        <dbReference type="SAM" id="SignalP"/>
    </source>
</evidence>
<proteinExistence type="predicted"/>
<dbReference type="OrthoDB" id="981319at2"/>
<dbReference type="AlphaFoldDB" id="A0A1W2G990"/>
<feature type="chain" id="PRO_5013207196" evidence="1">
    <location>
        <begin position="21"/>
        <end position="142"/>
    </location>
</feature>
<reference evidence="2 3" key="1">
    <citation type="submission" date="2017-04" db="EMBL/GenBank/DDBJ databases">
        <authorList>
            <person name="Afonso C.L."/>
            <person name="Miller P.J."/>
            <person name="Scott M.A."/>
            <person name="Spackman E."/>
            <person name="Goraichik I."/>
            <person name="Dimitrov K.M."/>
            <person name="Suarez D.L."/>
            <person name="Swayne D.E."/>
        </authorList>
    </citation>
    <scope>NUCLEOTIDE SEQUENCE [LARGE SCALE GENOMIC DNA]</scope>
    <source>
        <strain evidence="2 3">DSM 26133</strain>
    </source>
</reference>
<name>A0A1W2G990_REIFA</name>
<organism evidence="2 3">
    <name type="scientific">Reichenbachiella faecimaris</name>
    <dbReference type="NCBI Taxonomy" id="692418"/>
    <lineage>
        <taxon>Bacteria</taxon>
        <taxon>Pseudomonadati</taxon>
        <taxon>Bacteroidota</taxon>
        <taxon>Cytophagia</taxon>
        <taxon>Cytophagales</taxon>
        <taxon>Reichenbachiellaceae</taxon>
        <taxon>Reichenbachiella</taxon>
    </lineage>
</organism>
<evidence type="ECO:0000313" key="2">
    <source>
        <dbReference type="EMBL" id="SMD32908.1"/>
    </source>
</evidence>
<keyword evidence="1" id="KW-0732">Signal</keyword>
<evidence type="ECO:0000313" key="3">
    <source>
        <dbReference type="Proteomes" id="UP000192472"/>
    </source>
</evidence>